<dbReference type="EMBL" id="JAUSTT010000027">
    <property type="protein sequence ID" value="MDQ0177767.1"/>
    <property type="molecule type" value="Genomic_DNA"/>
</dbReference>
<dbReference type="PROSITE" id="PS50983">
    <property type="entry name" value="FE_B12_PBP"/>
    <property type="match status" value="1"/>
</dbReference>
<evidence type="ECO:0000256" key="1">
    <source>
        <dbReference type="ARBA" id="ARBA00023015"/>
    </source>
</evidence>
<name>A0ABT9WY11_9BACI</name>
<reference evidence="6 7" key="1">
    <citation type="submission" date="2023-07" db="EMBL/GenBank/DDBJ databases">
        <title>Genomic Encyclopedia of Type Strains, Phase IV (KMG-IV): sequencing the most valuable type-strain genomes for metagenomic binning, comparative biology and taxonomic classification.</title>
        <authorList>
            <person name="Goeker M."/>
        </authorList>
    </citation>
    <scope>NUCLEOTIDE SEQUENCE [LARGE SCALE GENOMIC DNA]</scope>
    <source>
        <strain evidence="6 7">DSM 23837</strain>
    </source>
</reference>
<protein>
    <submittedName>
        <fullName evidence="6">AraC-like DNA-binding protein</fullName>
    </submittedName>
</protein>
<dbReference type="SUPFAM" id="SSF46689">
    <property type="entry name" value="Homeodomain-like"/>
    <property type="match status" value="2"/>
</dbReference>
<evidence type="ECO:0000259" key="5">
    <source>
        <dbReference type="PROSITE" id="PS50983"/>
    </source>
</evidence>
<dbReference type="InterPro" id="IPR020449">
    <property type="entry name" value="Tscrpt_reg_AraC-type_HTH"/>
</dbReference>
<keyword evidence="7" id="KW-1185">Reference proteome</keyword>
<dbReference type="Gene3D" id="3.40.50.1980">
    <property type="entry name" value="Nitrogenase molybdenum iron protein domain"/>
    <property type="match status" value="2"/>
</dbReference>
<feature type="domain" description="HTH araC/xylS-type" evidence="4">
    <location>
        <begin position="166"/>
        <end position="264"/>
    </location>
</feature>
<keyword evidence="3" id="KW-0804">Transcription</keyword>
<evidence type="ECO:0000256" key="2">
    <source>
        <dbReference type="ARBA" id="ARBA00023125"/>
    </source>
</evidence>
<dbReference type="PROSITE" id="PS01124">
    <property type="entry name" value="HTH_ARAC_FAMILY_2"/>
    <property type="match status" value="1"/>
</dbReference>
<dbReference type="SMART" id="SM00342">
    <property type="entry name" value="HTH_ARAC"/>
    <property type="match status" value="1"/>
</dbReference>
<dbReference type="PANTHER" id="PTHR43280:SF28">
    <property type="entry name" value="HTH-TYPE TRANSCRIPTIONAL ACTIVATOR RHAS"/>
    <property type="match status" value="1"/>
</dbReference>
<dbReference type="InterPro" id="IPR018062">
    <property type="entry name" value="HTH_AraC-typ_CS"/>
</dbReference>
<proteinExistence type="predicted"/>
<dbReference type="InterPro" id="IPR009057">
    <property type="entry name" value="Homeodomain-like_sf"/>
</dbReference>
<organism evidence="6 7">
    <name type="scientific">Bacillus chungangensis</name>
    <dbReference type="NCBI Taxonomy" id="587633"/>
    <lineage>
        <taxon>Bacteria</taxon>
        <taxon>Bacillati</taxon>
        <taxon>Bacillota</taxon>
        <taxon>Bacilli</taxon>
        <taxon>Bacillales</taxon>
        <taxon>Bacillaceae</taxon>
        <taxon>Bacillus</taxon>
    </lineage>
</organism>
<sequence>MLDHLSFRLRSVDFIKGSWGARIKQQLVFSYALIIMKSGRTELVLGNQRYELDRHSVCLCMPDETFGTVASDNDFELFVFHFDVFMYLDKNQKSMKMTKESKLFPKKRMIIYPSEHLSAMCTKLCKRWNSEERMKEFRCQIDFQEILYYIYKNNSVKAENASEALHVVKQYIEEHFSESLTIDQLAKMAEISPKYFVDLFKKKYGISAMEYVADLRLKEAKRLLANMDVRVRDIAHQVGYSDEFYFSRRFKKVIGVSPTIYMKKRRRKLIVYHPQLLGYLLPLNIMPYAAPLHPKWTEYYYQHYRNEIPIHLKAYRQNYYWQDNIQLLQQISGEQIIAMEDISEEEKQSLETIAPVFYLPSSCKNWREQFVLLADFLGETWQANHWLKEYDQKVRTVRKQLQQSIANESIVVIRMLHQNMYLYCNHGVANILYKDLALTPAFVNRKGIYNDAVTVKELHTLKADHLLMLICQDSETLHEWRKMKISNEWQSIRAVKRCKVHDITSDPWREYSAHAHLRMLNEAERILSENYPSSFWI</sequence>
<dbReference type="SUPFAM" id="SSF53807">
    <property type="entry name" value="Helical backbone' metal receptor"/>
    <property type="match status" value="1"/>
</dbReference>
<keyword evidence="2" id="KW-0238">DNA-binding</keyword>
<evidence type="ECO:0000256" key="3">
    <source>
        <dbReference type="ARBA" id="ARBA00023163"/>
    </source>
</evidence>
<keyword evidence="1" id="KW-0805">Transcription regulation</keyword>
<evidence type="ECO:0000313" key="7">
    <source>
        <dbReference type="Proteomes" id="UP001223586"/>
    </source>
</evidence>
<dbReference type="Proteomes" id="UP001223586">
    <property type="component" value="Unassembled WGS sequence"/>
</dbReference>
<accession>A0ABT9WY11</accession>
<feature type="domain" description="Fe/B12 periplasmic-binding" evidence="5">
    <location>
        <begin position="268"/>
        <end position="531"/>
    </location>
</feature>
<dbReference type="PRINTS" id="PR00032">
    <property type="entry name" value="HTHARAC"/>
</dbReference>
<dbReference type="RefSeq" id="WP_307232052.1">
    <property type="nucleotide sequence ID" value="NZ_JAUSTT010000027.1"/>
</dbReference>
<dbReference type="PANTHER" id="PTHR43280">
    <property type="entry name" value="ARAC-FAMILY TRANSCRIPTIONAL REGULATOR"/>
    <property type="match status" value="1"/>
</dbReference>
<dbReference type="Pfam" id="PF12833">
    <property type="entry name" value="HTH_18"/>
    <property type="match status" value="1"/>
</dbReference>
<comment type="caution">
    <text evidence="6">The sequence shown here is derived from an EMBL/GenBank/DDBJ whole genome shotgun (WGS) entry which is preliminary data.</text>
</comment>
<dbReference type="Pfam" id="PF01497">
    <property type="entry name" value="Peripla_BP_2"/>
    <property type="match status" value="1"/>
</dbReference>
<dbReference type="InterPro" id="IPR018060">
    <property type="entry name" value="HTH_AraC"/>
</dbReference>
<dbReference type="PROSITE" id="PS00041">
    <property type="entry name" value="HTH_ARAC_FAMILY_1"/>
    <property type="match status" value="1"/>
</dbReference>
<gene>
    <name evidence="6" type="ORF">J2S08_003648</name>
</gene>
<dbReference type="Gene3D" id="1.10.10.60">
    <property type="entry name" value="Homeodomain-like"/>
    <property type="match status" value="2"/>
</dbReference>
<evidence type="ECO:0000313" key="6">
    <source>
        <dbReference type="EMBL" id="MDQ0177767.1"/>
    </source>
</evidence>
<evidence type="ECO:0000259" key="4">
    <source>
        <dbReference type="PROSITE" id="PS01124"/>
    </source>
</evidence>
<dbReference type="InterPro" id="IPR002491">
    <property type="entry name" value="ABC_transptr_periplasmic_BD"/>
</dbReference>